<name>A0A1I3U0T9_9GAMM</name>
<evidence type="ECO:0000313" key="2">
    <source>
        <dbReference type="EMBL" id="SFJ75401.1"/>
    </source>
</evidence>
<feature type="chain" id="PRO_5011566873" description="SmpA / OmlA family protein" evidence="1">
    <location>
        <begin position="23"/>
        <end position="96"/>
    </location>
</feature>
<evidence type="ECO:0000313" key="3">
    <source>
        <dbReference type="Proteomes" id="UP000198924"/>
    </source>
</evidence>
<keyword evidence="1" id="KW-0732">Signal</keyword>
<reference evidence="3" key="1">
    <citation type="submission" date="2016-10" db="EMBL/GenBank/DDBJ databases">
        <authorList>
            <person name="Varghese N."/>
            <person name="Submissions S."/>
        </authorList>
    </citation>
    <scope>NUCLEOTIDE SEQUENCE [LARGE SCALE GENOMIC DNA]</scope>
    <source>
        <strain evidence="3">DSM 11578</strain>
    </source>
</reference>
<proteinExistence type="predicted"/>
<protein>
    <recommendedName>
        <fullName evidence="4">SmpA / OmlA family protein</fullName>
    </recommendedName>
</protein>
<dbReference type="EMBL" id="FOSH01000001">
    <property type="protein sequence ID" value="SFJ75401.1"/>
    <property type="molecule type" value="Genomic_DNA"/>
</dbReference>
<evidence type="ECO:0008006" key="4">
    <source>
        <dbReference type="Google" id="ProtNLM"/>
    </source>
</evidence>
<dbReference type="STRING" id="45496.SAMN04488079_10175"/>
<organism evidence="2 3">
    <name type="scientific">Methylophaga sulfidovorans</name>
    <dbReference type="NCBI Taxonomy" id="45496"/>
    <lineage>
        <taxon>Bacteria</taxon>
        <taxon>Pseudomonadati</taxon>
        <taxon>Pseudomonadota</taxon>
        <taxon>Gammaproteobacteria</taxon>
        <taxon>Thiotrichales</taxon>
        <taxon>Piscirickettsiaceae</taxon>
        <taxon>Methylophaga</taxon>
    </lineage>
</organism>
<sequence length="96" mass="10760">MSTRSLLIIGTALFSFMNLCQAEVISITDPSYEVANDPSGIVRPTRGMTMAQVKQQFGEPETTHPAVGQPPITRWEYAKFEVVFEYDKVIHSVVVR</sequence>
<dbReference type="RefSeq" id="WP_091711211.1">
    <property type="nucleotide sequence ID" value="NZ_FOSH01000001.1"/>
</dbReference>
<feature type="signal peptide" evidence="1">
    <location>
        <begin position="1"/>
        <end position="22"/>
    </location>
</feature>
<evidence type="ECO:0000256" key="1">
    <source>
        <dbReference type="SAM" id="SignalP"/>
    </source>
</evidence>
<dbReference type="AlphaFoldDB" id="A0A1I3U0T9"/>
<accession>A0A1I3U0T9</accession>
<gene>
    <name evidence="2" type="ORF">SAMN04488079_10175</name>
</gene>
<dbReference type="Proteomes" id="UP000198924">
    <property type="component" value="Unassembled WGS sequence"/>
</dbReference>
<dbReference type="OrthoDB" id="7063662at2"/>
<keyword evidence="3" id="KW-1185">Reference proteome</keyword>